<feature type="transmembrane region" description="Helical" evidence="1">
    <location>
        <begin position="82"/>
        <end position="102"/>
    </location>
</feature>
<dbReference type="Proteomes" id="UP000646738">
    <property type="component" value="Unassembled WGS sequence"/>
</dbReference>
<comment type="caution">
    <text evidence="2">The sequence shown here is derived from an EMBL/GenBank/DDBJ whole genome shotgun (WGS) entry which is preliminary data.</text>
</comment>
<reference evidence="3" key="1">
    <citation type="submission" date="2023-07" db="EMBL/GenBank/DDBJ databases">
        <title>Whole genome shotgun sequence of Streptomyces achromogenes subsp. rubradiris NBRC 14000.</title>
        <authorList>
            <person name="Komaki H."/>
            <person name="Tamura T."/>
        </authorList>
    </citation>
    <scope>NUCLEOTIDE SEQUENCE [LARGE SCALE GENOMIC DNA]</scope>
    <source>
        <strain evidence="3">NBRC 14000</strain>
    </source>
</reference>
<proteinExistence type="predicted"/>
<protein>
    <submittedName>
        <fullName evidence="2">Uncharacterized protein</fullName>
    </submittedName>
</protein>
<organism evidence="2 3">
    <name type="scientific">Streptomyces rubradiris</name>
    <name type="common">Streptomyces achromogenes subsp. rubradiris</name>
    <dbReference type="NCBI Taxonomy" id="285531"/>
    <lineage>
        <taxon>Bacteria</taxon>
        <taxon>Bacillati</taxon>
        <taxon>Actinomycetota</taxon>
        <taxon>Actinomycetes</taxon>
        <taxon>Kitasatosporales</taxon>
        <taxon>Streptomycetaceae</taxon>
        <taxon>Streptomyces</taxon>
    </lineage>
</organism>
<keyword evidence="1" id="KW-1133">Transmembrane helix</keyword>
<sequence length="174" mass="18090">MNPPVRRARETVYTITEHHPAPLARRAAPQDTGPARVPLPGAELVTLPGGQQAWAYVQPREVPAPAPQQRQPVPAWAKTSALLMWSASGSSVAAGYGLQLAGPWLEDLALVLAALSLGATAVTWVVRGLFTRTSHGAGRDTAVTAQSTATARARTVLGGTVTATSTATAIARTK</sequence>
<keyword evidence="3" id="KW-1185">Reference proteome</keyword>
<keyword evidence="1" id="KW-0472">Membrane</keyword>
<name>A0ABQ3RAE0_STRRR</name>
<gene>
    <name evidence="2" type="ORF">Srubr_26690</name>
</gene>
<evidence type="ECO:0000313" key="3">
    <source>
        <dbReference type="Proteomes" id="UP000646738"/>
    </source>
</evidence>
<accession>A0ABQ3RAE0</accession>
<dbReference type="RefSeq" id="WP_189998302.1">
    <property type="nucleotide sequence ID" value="NZ_BNCB01000020.1"/>
</dbReference>
<evidence type="ECO:0000256" key="1">
    <source>
        <dbReference type="SAM" id="Phobius"/>
    </source>
</evidence>
<feature type="transmembrane region" description="Helical" evidence="1">
    <location>
        <begin position="108"/>
        <end position="130"/>
    </location>
</feature>
<evidence type="ECO:0000313" key="2">
    <source>
        <dbReference type="EMBL" id="GHI52823.1"/>
    </source>
</evidence>
<dbReference type="EMBL" id="BNEA01000010">
    <property type="protein sequence ID" value="GHI52823.1"/>
    <property type="molecule type" value="Genomic_DNA"/>
</dbReference>
<keyword evidence="1" id="KW-0812">Transmembrane</keyword>